<geneLocation type="mitochondrion" evidence="1"/>
<name>A0A0U2E2F4_9RHOD</name>
<evidence type="ECO:0000313" key="1">
    <source>
        <dbReference type="EMBL" id="AKQ53244.1"/>
    </source>
</evidence>
<reference evidence="1" key="1">
    <citation type="journal article" date="2015" name="Mitochondrial DNA">
        <title>Identification of a new marine algal species Pyropia nitida sp. nov. (Bangiales: Rhodophyta) from Monterey, California.</title>
        <authorList>
            <person name="Harden L.K."/>
            <person name="Morales K.M."/>
            <person name="Hughey J.R."/>
        </authorList>
    </citation>
    <scope>NUCLEOTIDE SEQUENCE</scope>
</reference>
<dbReference type="EMBL" id="KP890080">
    <property type="protein sequence ID" value="AKQ53244.1"/>
    <property type="molecule type" value="Genomic_DNA"/>
</dbReference>
<organism evidence="1">
    <name type="scientific">Pyropia nitida</name>
    <dbReference type="NCBI Taxonomy" id="1682381"/>
    <lineage>
        <taxon>Eukaryota</taxon>
        <taxon>Rhodophyta</taxon>
        <taxon>Bangiophyceae</taxon>
        <taxon>Bangiales</taxon>
        <taxon>Bangiaceae</taxon>
        <taxon>Pyropia</taxon>
    </lineage>
</organism>
<accession>A0A0U2E2F4</accession>
<sequence>MRSRILCYQKNVATYDFLTQFLVKNPKNIPTFAFFKIKIKNLQTSDIKQVCLNLVAIQLVGNNYALCKNQKDVSSLSLKFIGNRSYFVLENIALLVYKNKIEKSSLSQNKWHGCGKNFLNIVEYFTLDIKFLKFLENTSNKHLKIIFSCQISNSNDSTTMLYFFKSLGFPC</sequence>
<gene>
    <name evidence="1" type="primary">orf169</name>
</gene>
<proteinExistence type="predicted"/>
<dbReference type="AlphaFoldDB" id="A0A0U2E2F4"/>
<protein>
    <submittedName>
        <fullName evidence="1">Uncharacterized protein</fullName>
    </submittedName>
</protein>
<keyword evidence="1" id="KW-0496">Mitochondrion</keyword>
<dbReference type="RefSeq" id="YP_009159738.1">
    <property type="nucleotide sequence ID" value="NC_027616.1"/>
</dbReference>
<dbReference type="GeneID" id="25077505"/>